<proteinExistence type="predicted"/>
<accession>A0ABW2CLL1</accession>
<keyword evidence="1" id="KW-0732">Signal</keyword>
<comment type="caution">
    <text evidence="2">The sequence shown here is derived from an EMBL/GenBank/DDBJ whole genome shotgun (WGS) entry which is preliminary data.</text>
</comment>
<evidence type="ECO:0008006" key="4">
    <source>
        <dbReference type="Google" id="ProtNLM"/>
    </source>
</evidence>
<sequence length="211" mass="21289">MRRTFGRAALPVACAAALVAGTPAMASAKPSTVTPIGPVTFTNTVNVLFQNITTGSVVTCSSSVLSGATQVPPAPPFRVNTATFESPANPLSACSHPSMIIVDITSNGLPWSFNAASYASGVTTGTLGGVRFTFQDSSGCDATIGGPGATPGAVGATYTNVTGRLKYTTASANLVVKTADADCDPDIINVGDSIRLSGEYQASPKISITLP</sequence>
<name>A0ABW2CLL1_9ACTN</name>
<evidence type="ECO:0000256" key="1">
    <source>
        <dbReference type="SAM" id="SignalP"/>
    </source>
</evidence>
<evidence type="ECO:0000313" key="3">
    <source>
        <dbReference type="Proteomes" id="UP001596380"/>
    </source>
</evidence>
<keyword evidence="3" id="KW-1185">Reference proteome</keyword>
<organism evidence="2 3">
    <name type="scientific">Actinomadura yumaensis</name>
    <dbReference type="NCBI Taxonomy" id="111807"/>
    <lineage>
        <taxon>Bacteria</taxon>
        <taxon>Bacillati</taxon>
        <taxon>Actinomycetota</taxon>
        <taxon>Actinomycetes</taxon>
        <taxon>Streptosporangiales</taxon>
        <taxon>Thermomonosporaceae</taxon>
        <taxon>Actinomadura</taxon>
    </lineage>
</organism>
<feature type="signal peptide" evidence="1">
    <location>
        <begin position="1"/>
        <end position="28"/>
    </location>
</feature>
<evidence type="ECO:0000313" key="2">
    <source>
        <dbReference type="EMBL" id="MFC6882691.1"/>
    </source>
</evidence>
<gene>
    <name evidence="2" type="ORF">ACFQKB_23245</name>
</gene>
<dbReference type="RefSeq" id="WP_160822317.1">
    <property type="nucleotide sequence ID" value="NZ_JBHSXS010000014.1"/>
</dbReference>
<dbReference type="EMBL" id="JBHSXS010000014">
    <property type="protein sequence ID" value="MFC6882691.1"/>
    <property type="molecule type" value="Genomic_DNA"/>
</dbReference>
<feature type="chain" id="PRO_5046832631" description="Secreted protein" evidence="1">
    <location>
        <begin position="29"/>
        <end position="211"/>
    </location>
</feature>
<dbReference type="Proteomes" id="UP001596380">
    <property type="component" value="Unassembled WGS sequence"/>
</dbReference>
<reference evidence="3" key="1">
    <citation type="journal article" date="2019" name="Int. J. Syst. Evol. Microbiol.">
        <title>The Global Catalogue of Microorganisms (GCM) 10K type strain sequencing project: providing services to taxonomists for standard genome sequencing and annotation.</title>
        <authorList>
            <consortium name="The Broad Institute Genomics Platform"/>
            <consortium name="The Broad Institute Genome Sequencing Center for Infectious Disease"/>
            <person name="Wu L."/>
            <person name="Ma J."/>
        </authorList>
    </citation>
    <scope>NUCLEOTIDE SEQUENCE [LARGE SCALE GENOMIC DNA]</scope>
    <source>
        <strain evidence="3">JCM 3369</strain>
    </source>
</reference>
<protein>
    <recommendedName>
        <fullName evidence="4">Secreted protein</fullName>
    </recommendedName>
</protein>